<gene>
    <name evidence="1" type="ORF">M2283_004603</name>
</gene>
<evidence type="ECO:0000313" key="2">
    <source>
        <dbReference type="Proteomes" id="UP001160499"/>
    </source>
</evidence>
<dbReference type="EMBL" id="JARXVH010000007">
    <property type="protein sequence ID" value="MDH6217275.1"/>
    <property type="molecule type" value="Genomic_DNA"/>
</dbReference>
<dbReference type="Gene3D" id="2.130.10.10">
    <property type="entry name" value="YVTN repeat-like/Quinoprotein amine dehydrogenase"/>
    <property type="match status" value="1"/>
</dbReference>
<proteinExistence type="predicted"/>
<dbReference type="Proteomes" id="UP001160499">
    <property type="component" value="Unassembled WGS sequence"/>
</dbReference>
<protein>
    <submittedName>
        <fullName evidence="1">Photosystem II stability/assembly factor-like uncharacterized protein</fullName>
    </submittedName>
</protein>
<comment type="caution">
    <text evidence="1">The sequence shown here is derived from an EMBL/GenBank/DDBJ whole genome shotgun (WGS) entry which is preliminary data.</text>
</comment>
<organism evidence="1 2">
    <name type="scientific">Streptomyces pseudovenezuelae</name>
    <dbReference type="NCBI Taxonomy" id="67350"/>
    <lineage>
        <taxon>Bacteria</taxon>
        <taxon>Bacillati</taxon>
        <taxon>Actinomycetota</taxon>
        <taxon>Actinomycetes</taxon>
        <taxon>Kitasatosporales</taxon>
        <taxon>Streptomycetaceae</taxon>
        <taxon>Streptomyces</taxon>
        <taxon>Streptomyces aurantiacus group</taxon>
    </lineage>
</organism>
<sequence>MPALNNGATGEPPRIYRTVDGGASWQQVFRAADPDAFFSCMAFFDHQRGLVVGDAVGSKFPLLETVDGGRSWHPTSVGGMPDTAPGAGALATGTCLVTSGRHDAWFGTTEVSGGGHNPQVFHSRDGGRNWAVTGTPISRAPANIASLSFRNPRDGLAVGGSFDRGQAIDLGAVARTYDGGSSWALGGTPAGFKNGVTWIPGRRNTAIAVGPDGSDVTTDGGRTWSRFDHTLLLGINCSPHAGCWAVGEGGLAARLVFPRY</sequence>
<dbReference type="SUPFAM" id="SSF110296">
    <property type="entry name" value="Oligoxyloglucan reducing end-specific cellobiohydrolase"/>
    <property type="match status" value="1"/>
</dbReference>
<dbReference type="PANTHER" id="PTHR47199:SF2">
    <property type="entry name" value="PHOTOSYSTEM II STABILITY_ASSEMBLY FACTOR HCF136, CHLOROPLASTIC"/>
    <property type="match status" value="1"/>
</dbReference>
<dbReference type="PANTHER" id="PTHR47199">
    <property type="entry name" value="PHOTOSYSTEM II STABILITY/ASSEMBLY FACTOR HCF136, CHLOROPLASTIC"/>
    <property type="match status" value="1"/>
</dbReference>
<keyword evidence="2" id="KW-1185">Reference proteome</keyword>
<evidence type="ECO:0000313" key="1">
    <source>
        <dbReference type="EMBL" id="MDH6217275.1"/>
    </source>
</evidence>
<reference evidence="1 2" key="1">
    <citation type="submission" date="2023-04" db="EMBL/GenBank/DDBJ databases">
        <title>Forest soil microbial communities from Buena Vista Peninsula, Colon Province, Panama.</title>
        <authorList>
            <person name="Bouskill N."/>
        </authorList>
    </citation>
    <scope>NUCLEOTIDE SEQUENCE [LARGE SCALE GENOMIC DNA]</scope>
    <source>
        <strain evidence="1 2">GGS1</strain>
    </source>
</reference>
<dbReference type="InterPro" id="IPR015943">
    <property type="entry name" value="WD40/YVTN_repeat-like_dom_sf"/>
</dbReference>
<name>A0ABT6LLT6_9ACTN</name>
<accession>A0ABT6LLT6</accession>